<feature type="non-terminal residue" evidence="1">
    <location>
        <position position="74"/>
    </location>
</feature>
<sequence>ILYLTSGAIYRLFLMEQSKFPGPRLAGLTFWYELYYDVVLRGRYTWRIQDMHRKYVGPIIRINPEELHVNDPKF</sequence>
<keyword evidence="2" id="KW-1185">Reference proteome</keyword>
<name>A0A6A6EIJ8_9PEZI</name>
<evidence type="ECO:0008006" key="3">
    <source>
        <dbReference type="Google" id="ProtNLM"/>
    </source>
</evidence>
<dbReference type="GO" id="GO:0004497">
    <property type="term" value="F:monooxygenase activity"/>
    <property type="evidence" value="ECO:0007669"/>
    <property type="project" value="InterPro"/>
</dbReference>
<dbReference type="GO" id="GO:0020037">
    <property type="term" value="F:heme binding"/>
    <property type="evidence" value="ECO:0007669"/>
    <property type="project" value="InterPro"/>
</dbReference>
<dbReference type="AlphaFoldDB" id="A0A6A6EIJ8"/>
<dbReference type="Gene3D" id="1.10.630.10">
    <property type="entry name" value="Cytochrome P450"/>
    <property type="match status" value="1"/>
</dbReference>
<dbReference type="EMBL" id="ML994617">
    <property type="protein sequence ID" value="KAF2191514.1"/>
    <property type="molecule type" value="Genomic_DNA"/>
</dbReference>
<evidence type="ECO:0000313" key="2">
    <source>
        <dbReference type="Proteomes" id="UP000800200"/>
    </source>
</evidence>
<reference evidence="1" key="1">
    <citation type="journal article" date="2020" name="Stud. Mycol.">
        <title>101 Dothideomycetes genomes: a test case for predicting lifestyles and emergence of pathogens.</title>
        <authorList>
            <person name="Haridas S."/>
            <person name="Albert R."/>
            <person name="Binder M."/>
            <person name="Bloem J."/>
            <person name="Labutti K."/>
            <person name="Salamov A."/>
            <person name="Andreopoulos B."/>
            <person name="Baker S."/>
            <person name="Barry K."/>
            <person name="Bills G."/>
            <person name="Bluhm B."/>
            <person name="Cannon C."/>
            <person name="Castanera R."/>
            <person name="Culley D."/>
            <person name="Daum C."/>
            <person name="Ezra D."/>
            <person name="Gonzalez J."/>
            <person name="Henrissat B."/>
            <person name="Kuo A."/>
            <person name="Liang C."/>
            <person name="Lipzen A."/>
            <person name="Lutzoni F."/>
            <person name="Magnuson J."/>
            <person name="Mondo S."/>
            <person name="Nolan M."/>
            <person name="Ohm R."/>
            <person name="Pangilinan J."/>
            <person name="Park H.-J."/>
            <person name="Ramirez L."/>
            <person name="Alfaro M."/>
            <person name="Sun H."/>
            <person name="Tritt A."/>
            <person name="Yoshinaga Y."/>
            <person name="Zwiers L.-H."/>
            <person name="Turgeon B."/>
            <person name="Goodwin S."/>
            <person name="Spatafora J."/>
            <person name="Crous P."/>
            <person name="Grigoriev I."/>
        </authorList>
    </citation>
    <scope>NUCLEOTIDE SEQUENCE</scope>
    <source>
        <strain evidence="1">CBS 207.26</strain>
    </source>
</reference>
<dbReference type="GO" id="GO:0005506">
    <property type="term" value="F:iron ion binding"/>
    <property type="evidence" value="ECO:0007669"/>
    <property type="project" value="InterPro"/>
</dbReference>
<feature type="non-terminal residue" evidence="1">
    <location>
        <position position="1"/>
    </location>
</feature>
<evidence type="ECO:0000313" key="1">
    <source>
        <dbReference type="EMBL" id="KAF2191514.1"/>
    </source>
</evidence>
<organism evidence="1 2">
    <name type="scientific">Zopfia rhizophila CBS 207.26</name>
    <dbReference type="NCBI Taxonomy" id="1314779"/>
    <lineage>
        <taxon>Eukaryota</taxon>
        <taxon>Fungi</taxon>
        <taxon>Dikarya</taxon>
        <taxon>Ascomycota</taxon>
        <taxon>Pezizomycotina</taxon>
        <taxon>Dothideomycetes</taxon>
        <taxon>Dothideomycetes incertae sedis</taxon>
        <taxon>Zopfiaceae</taxon>
        <taxon>Zopfia</taxon>
    </lineage>
</organism>
<accession>A0A6A6EIJ8</accession>
<dbReference type="Proteomes" id="UP000800200">
    <property type="component" value="Unassembled WGS sequence"/>
</dbReference>
<dbReference type="GO" id="GO:0016705">
    <property type="term" value="F:oxidoreductase activity, acting on paired donors, with incorporation or reduction of molecular oxygen"/>
    <property type="evidence" value="ECO:0007669"/>
    <property type="project" value="InterPro"/>
</dbReference>
<proteinExistence type="predicted"/>
<gene>
    <name evidence="1" type="ORF">K469DRAFT_515475</name>
</gene>
<dbReference type="InterPro" id="IPR036396">
    <property type="entry name" value="Cyt_P450_sf"/>
</dbReference>
<protein>
    <recommendedName>
        <fullName evidence="3">Cytochrome P450</fullName>
    </recommendedName>
</protein>
<dbReference type="OrthoDB" id="3945418at2759"/>